<dbReference type="PANTHER" id="PTHR34834:SF3">
    <property type="entry name" value="SPEM FAMILY MEMBER 3"/>
    <property type="match status" value="1"/>
</dbReference>
<keyword evidence="3 5" id="KW-1133">Transmembrane helix</keyword>
<sequence>MGERALYRAEPCSGTIPRKCQELGDSIVLLLVSLIFVNVGINMLWRHLKRFLRALLKRLFPKDKQASCVGSHRMRMRCSVDPKNLCSRVSSRFRHGPSFLLGHPNHLDSWIPDKNYEKAPKCCRMPPQYGRAAASTEAPRGLWKERVVRAGEAPPVSLKVPSQL</sequence>
<dbReference type="GO" id="GO:0016020">
    <property type="term" value="C:membrane"/>
    <property type="evidence" value="ECO:0007669"/>
    <property type="project" value="UniProtKB-SubCell"/>
</dbReference>
<comment type="subcellular location">
    <subcellularLocation>
        <location evidence="1">Membrane</location>
        <topology evidence="1">Single-pass membrane protein</topology>
    </subcellularLocation>
</comment>
<evidence type="ECO:0000313" key="7">
    <source>
        <dbReference type="RefSeq" id="XP_024597790.1"/>
    </source>
</evidence>
<dbReference type="GO" id="GO:0030317">
    <property type="term" value="P:flagellated sperm motility"/>
    <property type="evidence" value="ECO:0007669"/>
    <property type="project" value="TreeGrafter"/>
</dbReference>
<dbReference type="Proteomes" id="UP000252040">
    <property type="component" value="Unplaced"/>
</dbReference>
<dbReference type="GO" id="GO:0007291">
    <property type="term" value="P:sperm individualization"/>
    <property type="evidence" value="ECO:0007669"/>
    <property type="project" value="TreeGrafter"/>
</dbReference>
<dbReference type="STRING" id="1706337.A0A341B4Q5"/>
<protein>
    <submittedName>
        <fullName evidence="7">Uncharacterized protein SPEM3</fullName>
    </submittedName>
</protein>
<dbReference type="InParanoid" id="A0A341B4Q5"/>
<keyword evidence="2 5" id="KW-0812">Transmembrane</keyword>
<proteinExistence type="predicted"/>
<dbReference type="RefSeq" id="XP_024597790.1">
    <property type="nucleotide sequence ID" value="XM_024742022.1"/>
</dbReference>
<reference evidence="7" key="1">
    <citation type="submission" date="2025-08" db="UniProtKB">
        <authorList>
            <consortium name="RefSeq"/>
        </authorList>
    </citation>
    <scope>IDENTIFICATION</scope>
    <source>
        <tissue evidence="7">Meat</tissue>
    </source>
</reference>
<accession>A0A341B4Q5</accession>
<dbReference type="GeneID" id="112397757"/>
<gene>
    <name evidence="7" type="primary">LOC112397757</name>
</gene>
<evidence type="ECO:0000256" key="5">
    <source>
        <dbReference type="SAM" id="Phobius"/>
    </source>
</evidence>
<name>A0A341B4Q5_NEOAA</name>
<evidence type="ECO:0000256" key="3">
    <source>
        <dbReference type="ARBA" id="ARBA00022989"/>
    </source>
</evidence>
<evidence type="ECO:0000256" key="4">
    <source>
        <dbReference type="ARBA" id="ARBA00023136"/>
    </source>
</evidence>
<feature type="transmembrane region" description="Helical" evidence="5">
    <location>
        <begin position="27"/>
        <end position="45"/>
    </location>
</feature>
<evidence type="ECO:0000256" key="1">
    <source>
        <dbReference type="ARBA" id="ARBA00004167"/>
    </source>
</evidence>
<organism evidence="6 7">
    <name type="scientific">Neophocaena asiaeorientalis asiaeorientalis</name>
    <name type="common">Yangtze finless porpoise</name>
    <name type="synonym">Neophocaena phocaenoides subsp. asiaeorientalis</name>
    <dbReference type="NCBI Taxonomy" id="1706337"/>
    <lineage>
        <taxon>Eukaryota</taxon>
        <taxon>Metazoa</taxon>
        <taxon>Chordata</taxon>
        <taxon>Craniata</taxon>
        <taxon>Vertebrata</taxon>
        <taxon>Euteleostomi</taxon>
        <taxon>Mammalia</taxon>
        <taxon>Eutheria</taxon>
        <taxon>Laurasiatheria</taxon>
        <taxon>Artiodactyla</taxon>
        <taxon>Whippomorpha</taxon>
        <taxon>Cetacea</taxon>
        <taxon>Odontoceti</taxon>
        <taxon>Phocoenidae</taxon>
        <taxon>Neophocaena</taxon>
    </lineage>
</organism>
<dbReference type="GO" id="GO:0005737">
    <property type="term" value="C:cytoplasm"/>
    <property type="evidence" value="ECO:0007669"/>
    <property type="project" value="TreeGrafter"/>
</dbReference>
<dbReference type="AlphaFoldDB" id="A0A341B4Q5"/>
<keyword evidence="6" id="KW-1185">Reference proteome</keyword>
<keyword evidence="4 5" id="KW-0472">Membrane</keyword>
<evidence type="ECO:0000313" key="6">
    <source>
        <dbReference type="Proteomes" id="UP000252040"/>
    </source>
</evidence>
<dbReference type="PANTHER" id="PTHR34834">
    <property type="entry name" value="SPERMATID MATURATION PROTEIN 1"/>
    <property type="match status" value="1"/>
</dbReference>
<dbReference type="KEGG" id="nasi:112397757"/>
<evidence type="ECO:0000256" key="2">
    <source>
        <dbReference type="ARBA" id="ARBA00022692"/>
    </source>
</evidence>